<dbReference type="EMBL" id="KQ964747">
    <property type="protein sequence ID" value="KXN66269.1"/>
    <property type="molecule type" value="Genomic_DNA"/>
</dbReference>
<gene>
    <name evidence="1" type="ORF">CONCODRAFT_11936</name>
</gene>
<dbReference type="SUPFAM" id="SSF52047">
    <property type="entry name" value="RNI-like"/>
    <property type="match status" value="1"/>
</dbReference>
<proteinExistence type="predicted"/>
<dbReference type="AlphaFoldDB" id="A0A137NU46"/>
<evidence type="ECO:0000313" key="1">
    <source>
        <dbReference type="EMBL" id="KXN66269.1"/>
    </source>
</evidence>
<keyword evidence="2" id="KW-1185">Reference proteome</keyword>
<protein>
    <recommendedName>
        <fullName evidence="3">F-box domain-containing protein</fullName>
    </recommendedName>
</protein>
<name>A0A137NU46_CONC2</name>
<accession>A0A137NU46</accession>
<evidence type="ECO:0000313" key="2">
    <source>
        <dbReference type="Proteomes" id="UP000070444"/>
    </source>
</evidence>
<dbReference type="Gene3D" id="3.80.10.10">
    <property type="entry name" value="Ribonuclease Inhibitor"/>
    <property type="match status" value="1"/>
</dbReference>
<reference evidence="1 2" key="1">
    <citation type="journal article" date="2015" name="Genome Biol. Evol.">
        <title>Phylogenomic analyses indicate that early fungi evolved digesting cell walls of algal ancestors of land plants.</title>
        <authorList>
            <person name="Chang Y."/>
            <person name="Wang S."/>
            <person name="Sekimoto S."/>
            <person name="Aerts A.L."/>
            <person name="Choi C."/>
            <person name="Clum A."/>
            <person name="LaButti K.M."/>
            <person name="Lindquist E.A."/>
            <person name="Yee Ngan C."/>
            <person name="Ohm R.A."/>
            <person name="Salamov A.A."/>
            <person name="Grigoriev I.V."/>
            <person name="Spatafora J.W."/>
            <person name="Berbee M.L."/>
        </authorList>
    </citation>
    <scope>NUCLEOTIDE SEQUENCE [LARGE SCALE GENOMIC DNA]</scope>
    <source>
        <strain evidence="1 2">NRRL 28638</strain>
    </source>
</reference>
<organism evidence="1 2">
    <name type="scientific">Conidiobolus coronatus (strain ATCC 28846 / CBS 209.66 / NRRL 28638)</name>
    <name type="common">Delacroixia coronata</name>
    <dbReference type="NCBI Taxonomy" id="796925"/>
    <lineage>
        <taxon>Eukaryota</taxon>
        <taxon>Fungi</taxon>
        <taxon>Fungi incertae sedis</taxon>
        <taxon>Zoopagomycota</taxon>
        <taxon>Entomophthoromycotina</taxon>
        <taxon>Entomophthoromycetes</taxon>
        <taxon>Entomophthorales</taxon>
        <taxon>Ancylistaceae</taxon>
        <taxon>Conidiobolus</taxon>
    </lineage>
</organism>
<sequence>MKITDWNIIFKLKDFGEYLCNNDLLRLSMSSKSVRSYLSQNTLKSLNFSHFVDDRGYDSAVSMKKTCRYQELTRSKIKFAQELKLFNGNPSKLIVNDSREYYYLLYEIPRIFPIITTLVLNNSVFTMEVLQYLLNYDSLENFELTNNVIFYDKEFSYEYTINYPASLRSLKLRYNQCIEVHDANDTIDKTKVKHSKWGQFEFYADPKYLPNLTSFEYYMPKDRLYEGEDLIEFIKLNPQLKKLKFSGVEFNYELFNIIRDYENLTHLEMNFGYIFYNLINYEIPILYNIKHLCLQLDGIDVDDMIRDKFPNIEELVIEFDGGVTNEINRLIESFSNLKSLKFITNGESKDAKNLTLPELNNLEKFEINFNYEEGKFNLLNLNVKYCKRLRIITFTKNTSYSPFENSETNQKLIKNCEYLYFPHKLTFRKNT</sequence>
<dbReference type="InterPro" id="IPR032675">
    <property type="entry name" value="LRR_dom_sf"/>
</dbReference>
<dbReference type="Proteomes" id="UP000070444">
    <property type="component" value="Unassembled WGS sequence"/>
</dbReference>
<evidence type="ECO:0008006" key="3">
    <source>
        <dbReference type="Google" id="ProtNLM"/>
    </source>
</evidence>